<evidence type="ECO:0000313" key="2">
    <source>
        <dbReference type="Proteomes" id="UP000034189"/>
    </source>
</evidence>
<evidence type="ECO:0000313" key="1">
    <source>
        <dbReference type="EMBL" id="AKG33397.1"/>
    </source>
</evidence>
<accession>A0A0F7F7M6</accession>
<proteinExistence type="predicted"/>
<dbReference type="HOGENOM" id="CLU_2539363_0_0_9"/>
<organism evidence="1 2">
    <name type="scientific">Paenibacillus durus ATCC 35681</name>
    <dbReference type="NCBI Taxonomy" id="1333534"/>
    <lineage>
        <taxon>Bacteria</taxon>
        <taxon>Bacillati</taxon>
        <taxon>Bacillota</taxon>
        <taxon>Bacilli</taxon>
        <taxon>Bacillales</taxon>
        <taxon>Paenibacillaceae</taxon>
        <taxon>Paenibacillus</taxon>
    </lineage>
</organism>
<gene>
    <name evidence="1" type="ORF">VK70_01230</name>
</gene>
<name>A0A0F7F7M6_PAEDU</name>
<sequence length="83" mass="9591">MNILDFGKWRCLVIFTYNVETESQYIDAHPVAERLSIFCRQFMLCNKRVHITVQLAEFTLQQRVIAGGNGRSVGFPVMIERAI</sequence>
<dbReference type="EMBL" id="CP011114">
    <property type="protein sequence ID" value="AKG33397.1"/>
    <property type="molecule type" value="Genomic_DNA"/>
</dbReference>
<dbReference type="AlphaFoldDB" id="A0A0F7F7M6"/>
<dbReference type="Proteomes" id="UP000034189">
    <property type="component" value="Chromosome"/>
</dbReference>
<protein>
    <submittedName>
        <fullName evidence="1">Uncharacterized protein</fullName>
    </submittedName>
</protein>
<reference evidence="1 2" key="1">
    <citation type="submission" date="2015-03" db="EMBL/GenBank/DDBJ databases">
        <authorList>
            <person name="Abdul Halim M."/>
        </authorList>
    </citation>
    <scope>NUCLEOTIDE SEQUENCE [LARGE SCALE GENOMIC DNA]</scope>
    <source>
        <strain evidence="1 2">ATCC 35681</strain>
    </source>
</reference>
<reference evidence="1 2" key="2">
    <citation type="journal article" date="2016" name="Genome Announc.">
        <title>Genome Sequence of a Gram-Positive Diazotroph, Paenibacillus durus Type Strain ATCC 35681.</title>
        <authorList>
            <person name="Halim M.A."/>
            <person name="Rahman A.Y."/>
            <person name="Sim K.S."/>
            <person name="Yam H.C."/>
            <person name="Rahim A.A."/>
            <person name="Ghazali A.H."/>
            <person name="Najimudin N."/>
        </authorList>
    </citation>
    <scope>NUCLEOTIDE SEQUENCE [LARGE SCALE GENOMIC DNA]</scope>
    <source>
        <strain evidence="1 2">ATCC 35681</strain>
    </source>
</reference>